<dbReference type="EMBL" id="CP069032">
    <property type="protein sequence ID" value="QRC99824.1"/>
    <property type="molecule type" value="Genomic_DNA"/>
</dbReference>
<name>A0A7U2I2W9_PHANO</name>
<reference evidence="2" key="1">
    <citation type="journal article" date="2021" name="BMC Genomics">
        <title>Chromosome-level genome assembly and manually-curated proteome of model necrotroph Parastagonospora nodorum Sn15 reveals a genome-wide trove of candidate effector homologs, and redundancy of virulence-related functions within an accessory chromosome.</title>
        <authorList>
            <person name="Bertazzoni S."/>
            <person name="Jones D.A.B."/>
            <person name="Phan H.T."/>
            <person name="Tan K.-C."/>
            <person name="Hane J.K."/>
        </authorList>
    </citation>
    <scope>NUCLEOTIDE SEQUENCE [LARGE SCALE GENOMIC DNA]</scope>
    <source>
        <strain evidence="2">SN15 / ATCC MYA-4574 / FGSC 10173)</strain>
    </source>
</reference>
<organism evidence="1 2">
    <name type="scientific">Phaeosphaeria nodorum (strain SN15 / ATCC MYA-4574 / FGSC 10173)</name>
    <name type="common">Glume blotch fungus</name>
    <name type="synonym">Parastagonospora nodorum</name>
    <dbReference type="NCBI Taxonomy" id="321614"/>
    <lineage>
        <taxon>Eukaryota</taxon>
        <taxon>Fungi</taxon>
        <taxon>Dikarya</taxon>
        <taxon>Ascomycota</taxon>
        <taxon>Pezizomycotina</taxon>
        <taxon>Dothideomycetes</taxon>
        <taxon>Pleosporomycetidae</taxon>
        <taxon>Pleosporales</taxon>
        <taxon>Pleosporineae</taxon>
        <taxon>Phaeosphaeriaceae</taxon>
        <taxon>Parastagonospora</taxon>
    </lineage>
</organism>
<dbReference type="VEuPathDB" id="FungiDB:JI435_414080"/>
<sequence length="250" mass="27322">MVVAADAIILPSSTRPFPGCRGYPVKLDFDSHDENAFSSKSLSRKDYKSCVIAKYYGKCEFAITGVLPSTIYLPSFGDGDSRNRNVASSDEGPLSSDIARSLCLFVLCAEAVLATHGCSAFHQDMAKGNLYRLHVTRSDSLSVACTATRNKLKIALSSVSLGVIEQFGEQCIFWELHDAATQLACVFSSAQPAVVAELTCRPGESTKVQRWTRCVRTIGLAIPRELMRHRSPGGLSLFDFRNLTVFVARK</sequence>
<dbReference type="Proteomes" id="UP000663193">
    <property type="component" value="Chromosome 10"/>
</dbReference>
<evidence type="ECO:0000313" key="1">
    <source>
        <dbReference type="EMBL" id="QRC99824.1"/>
    </source>
</evidence>
<evidence type="ECO:0000313" key="2">
    <source>
        <dbReference type="Proteomes" id="UP000663193"/>
    </source>
</evidence>
<protein>
    <submittedName>
        <fullName evidence="1">Uncharacterized protein</fullName>
    </submittedName>
</protein>
<proteinExistence type="predicted"/>
<dbReference type="AlphaFoldDB" id="A0A7U2I2W9"/>
<accession>A0A7U2I2W9</accession>
<gene>
    <name evidence="1" type="ORF">JI435_414080</name>
</gene>
<keyword evidence="2" id="KW-1185">Reference proteome</keyword>